<organism evidence="2 3">
    <name type="scientific">Agromyces tardus</name>
    <dbReference type="NCBI Taxonomy" id="2583849"/>
    <lineage>
        <taxon>Bacteria</taxon>
        <taxon>Bacillati</taxon>
        <taxon>Actinomycetota</taxon>
        <taxon>Actinomycetes</taxon>
        <taxon>Micrococcales</taxon>
        <taxon>Microbacteriaceae</taxon>
        <taxon>Agromyces</taxon>
    </lineage>
</organism>
<dbReference type="OrthoDB" id="4291328at2"/>
<gene>
    <name evidence="2" type="ORF">EDM22_09500</name>
</gene>
<evidence type="ECO:0000313" key="3">
    <source>
        <dbReference type="Proteomes" id="UP000275048"/>
    </source>
</evidence>
<proteinExistence type="predicted"/>
<dbReference type="EMBL" id="RHHB01000014">
    <property type="protein sequence ID" value="RNB49831.1"/>
    <property type="molecule type" value="Genomic_DNA"/>
</dbReference>
<keyword evidence="3" id="KW-1185">Reference proteome</keyword>
<evidence type="ECO:0000259" key="1">
    <source>
        <dbReference type="Pfam" id="PF12697"/>
    </source>
</evidence>
<dbReference type="AlphaFoldDB" id="A0A3M8AFB6"/>
<dbReference type="RefSeq" id="WP_122936813.1">
    <property type="nucleotide sequence ID" value="NZ_JBHSNT010000007.1"/>
</dbReference>
<comment type="caution">
    <text evidence="2">The sequence shown here is derived from an EMBL/GenBank/DDBJ whole genome shotgun (WGS) entry which is preliminary data.</text>
</comment>
<reference evidence="2 3" key="1">
    <citation type="submission" date="2018-10" db="EMBL/GenBank/DDBJ databases">
        <title>Isolation, diversity and antibacterial activity of antinobacteria from the wheat rhizosphere soil.</title>
        <authorList>
            <person name="Sun T."/>
        </authorList>
    </citation>
    <scope>NUCLEOTIDE SEQUENCE [LARGE SCALE GENOMIC DNA]</scope>
    <source>
        <strain evidence="2 3">SJ-23</strain>
    </source>
</reference>
<accession>A0A3M8AFB6</accession>
<dbReference type="SUPFAM" id="SSF53474">
    <property type="entry name" value="alpha/beta-Hydrolases"/>
    <property type="match status" value="1"/>
</dbReference>
<dbReference type="Proteomes" id="UP000275048">
    <property type="component" value="Unassembled WGS sequence"/>
</dbReference>
<dbReference type="Pfam" id="PF12697">
    <property type="entry name" value="Abhydrolase_6"/>
    <property type="match status" value="1"/>
</dbReference>
<sequence>MTFVLLHGLGSDRRQPLELFGPVLEGAGSPETRGRPGAVRVIAPDVRAHGASTIVGEPADFALDRLAEEVAAEVRDALSGRGGGSAASVAPVDDPTGEAAPGTAALTILGISMGAAIALRIALRGLLPVERAVFVRPAFDDASLPDNLRPFPVIGQLLADLGPEAGAERFRATGPYHRVADASLAGGRGLLTQFSAPDAARRARRLVEIPRNRAFTGDAELAGLGARGIRSLVVGARRDPVHPLELAERWAGALGAPLEVVPPRDDGLAAQTALLRDRVARWLAAE</sequence>
<protein>
    <submittedName>
        <fullName evidence="2">Alpha/beta fold hydrolase</fullName>
    </submittedName>
</protein>
<dbReference type="Gene3D" id="3.40.50.1820">
    <property type="entry name" value="alpha/beta hydrolase"/>
    <property type="match status" value="1"/>
</dbReference>
<keyword evidence="2" id="KW-0378">Hydrolase</keyword>
<evidence type="ECO:0000313" key="2">
    <source>
        <dbReference type="EMBL" id="RNB49831.1"/>
    </source>
</evidence>
<dbReference type="GO" id="GO:0016787">
    <property type="term" value="F:hydrolase activity"/>
    <property type="evidence" value="ECO:0007669"/>
    <property type="project" value="UniProtKB-KW"/>
</dbReference>
<dbReference type="InterPro" id="IPR029058">
    <property type="entry name" value="AB_hydrolase_fold"/>
</dbReference>
<name>A0A3M8AFB6_9MICO</name>
<feature type="domain" description="AB hydrolase-1" evidence="1">
    <location>
        <begin position="3"/>
        <end position="262"/>
    </location>
</feature>
<dbReference type="InterPro" id="IPR000073">
    <property type="entry name" value="AB_hydrolase_1"/>
</dbReference>